<feature type="compositionally biased region" description="Polar residues" evidence="5">
    <location>
        <begin position="18"/>
        <end position="28"/>
    </location>
</feature>
<dbReference type="RefSeq" id="XP_010250575.1">
    <property type="nucleotide sequence ID" value="XM_010252273.2"/>
</dbReference>
<dbReference type="Pfam" id="PF06203">
    <property type="entry name" value="CCT"/>
    <property type="match status" value="1"/>
</dbReference>
<evidence type="ECO:0000256" key="5">
    <source>
        <dbReference type="SAM" id="MobiDB-lite"/>
    </source>
</evidence>
<dbReference type="InterPro" id="IPR010402">
    <property type="entry name" value="CCT_domain"/>
</dbReference>
<reference evidence="8" key="1">
    <citation type="submission" date="2025-08" db="UniProtKB">
        <authorList>
            <consortium name="RefSeq"/>
        </authorList>
    </citation>
    <scope>IDENTIFICATION</scope>
</reference>
<dbReference type="OrthoDB" id="153872at2759"/>
<gene>
    <name evidence="8" type="primary">LOC104592789</name>
</gene>
<dbReference type="eggNOG" id="ENOG502QW4H">
    <property type="taxonomic scope" value="Eukaryota"/>
</dbReference>
<protein>
    <submittedName>
        <fullName evidence="8">Zinc finger protein CONSTANS-LIKE 15-like</fullName>
    </submittedName>
</protein>
<dbReference type="GO" id="GO:0005634">
    <property type="term" value="C:nucleus"/>
    <property type="evidence" value="ECO:0007669"/>
    <property type="project" value="UniProtKB-SubCell"/>
</dbReference>
<keyword evidence="3 4" id="KW-0539">Nucleus</keyword>
<dbReference type="PANTHER" id="PTHR31717:SF45">
    <property type="entry name" value="ZINC FINGER PROTEIN CONSTANS-LIKE 14-RELATED"/>
    <property type="match status" value="1"/>
</dbReference>
<evidence type="ECO:0000256" key="2">
    <source>
        <dbReference type="ARBA" id="ARBA00022737"/>
    </source>
</evidence>
<dbReference type="GeneID" id="104592789"/>
<evidence type="ECO:0000256" key="1">
    <source>
        <dbReference type="ARBA" id="ARBA00004123"/>
    </source>
</evidence>
<comment type="subcellular location">
    <subcellularLocation>
        <location evidence="1 4">Nucleus</location>
    </subcellularLocation>
</comment>
<dbReference type="OMA" id="MNCTTTH"/>
<keyword evidence="2" id="KW-0677">Repeat</keyword>
<dbReference type="InParanoid" id="A0A1U7ZAN7"/>
<evidence type="ECO:0000313" key="8">
    <source>
        <dbReference type="RefSeq" id="XP_010250575.1"/>
    </source>
</evidence>
<evidence type="ECO:0000259" key="6">
    <source>
        <dbReference type="PROSITE" id="PS51017"/>
    </source>
</evidence>
<dbReference type="KEGG" id="nnu:104592789"/>
<dbReference type="Proteomes" id="UP000189703">
    <property type="component" value="Unplaced"/>
</dbReference>
<name>A0A1U7ZAN7_NELNU</name>
<evidence type="ECO:0000313" key="7">
    <source>
        <dbReference type="Proteomes" id="UP000189703"/>
    </source>
</evidence>
<keyword evidence="7" id="KW-1185">Reference proteome</keyword>
<organism evidence="7 8">
    <name type="scientific">Nelumbo nucifera</name>
    <name type="common">Sacred lotus</name>
    <dbReference type="NCBI Taxonomy" id="4432"/>
    <lineage>
        <taxon>Eukaryota</taxon>
        <taxon>Viridiplantae</taxon>
        <taxon>Streptophyta</taxon>
        <taxon>Embryophyta</taxon>
        <taxon>Tracheophyta</taxon>
        <taxon>Spermatophyta</taxon>
        <taxon>Magnoliopsida</taxon>
        <taxon>Proteales</taxon>
        <taxon>Nelumbonaceae</taxon>
        <taxon>Nelumbo</taxon>
    </lineage>
</organism>
<sequence>MPPVRSSPCNGERPTEEFNPQLNHSLDFNTHKSRDHGEACQQEVRYGARDVSFIIKSYSGLLKGTSLPTIEMIDNIYKMNCSIIHGNISPQTENNPGASQGPPTSETNNSCVLMPSSSSTLAKPLDCSNTKEVHLMEQPLLMIGDKELLALNRGNAMLRYKEKKRTRRYDKHIKYESRKMKADARKRVMGRFAREASDVDTNS</sequence>
<evidence type="ECO:0000256" key="4">
    <source>
        <dbReference type="PROSITE-ProRule" id="PRU00357"/>
    </source>
</evidence>
<dbReference type="PROSITE" id="PS51017">
    <property type="entry name" value="CCT"/>
    <property type="match status" value="1"/>
</dbReference>
<feature type="region of interest" description="Disordered" evidence="5">
    <location>
        <begin position="88"/>
        <end position="109"/>
    </location>
</feature>
<feature type="region of interest" description="Disordered" evidence="5">
    <location>
        <begin position="1"/>
        <end position="36"/>
    </location>
</feature>
<dbReference type="PANTHER" id="PTHR31717">
    <property type="entry name" value="ZINC FINGER PROTEIN CONSTANS-LIKE 10"/>
    <property type="match status" value="1"/>
</dbReference>
<accession>A0A1U7ZAN7</accession>
<dbReference type="AlphaFoldDB" id="A0A1U7ZAN7"/>
<proteinExistence type="predicted"/>
<evidence type="ECO:0000256" key="3">
    <source>
        <dbReference type="ARBA" id="ARBA00023242"/>
    </source>
</evidence>
<feature type="domain" description="CCT" evidence="6">
    <location>
        <begin position="153"/>
        <end position="195"/>
    </location>
</feature>